<feature type="domain" description="VWFA" evidence="4">
    <location>
        <begin position="311"/>
        <end position="490"/>
    </location>
</feature>
<dbReference type="SUPFAM" id="SSF53300">
    <property type="entry name" value="vWA-like"/>
    <property type="match status" value="1"/>
</dbReference>
<keyword evidence="1" id="KW-0479">Metal-binding</keyword>
<organism evidence="5 6">
    <name type="scientific">Saponaria officinalis</name>
    <name type="common">Common soapwort</name>
    <name type="synonym">Lychnis saponaria</name>
    <dbReference type="NCBI Taxonomy" id="3572"/>
    <lineage>
        <taxon>Eukaryota</taxon>
        <taxon>Viridiplantae</taxon>
        <taxon>Streptophyta</taxon>
        <taxon>Embryophyta</taxon>
        <taxon>Tracheophyta</taxon>
        <taxon>Spermatophyta</taxon>
        <taxon>Magnoliopsida</taxon>
        <taxon>eudicotyledons</taxon>
        <taxon>Gunneridae</taxon>
        <taxon>Pentapetalae</taxon>
        <taxon>Caryophyllales</taxon>
        <taxon>Caryophyllaceae</taxon>
        <taxon>Caryophylleae</taxon>
        <taxon>Saponaria</taxon>
    </lineage>
</organism>
<protein>
    <submittedName>
        <fullName evidence="5">Uncharacterized protein</fullName>
    </submittedName>
</protein>
<evidence type="ECO:0000313" key="5">
    <source>
        <dbReference type="EMBL" id="KAK9664038.1"/>
    </source>
</evidence>
<dbReference type="PROSITE" id="PS50234">
    <property type="entry name" value="VWFA"/>
    <property type="match status" value="1"/>
</dbReference>
<dbReference type="GO" id="GO:0008270">
    <property type="term" value="F:zinc ion binding"/>
    <property type="evidence" value="ECO:0007669"/>
    <property type="project" value="UniProtKB-KW"/>
</dbReference>
<dbReference type="Gene3D" id="3.30.40.10">
    <property type="entry name" value="Zinc/RING finger domain, C3HC4 (zinc finger)"/>
    <property type="match status" value="1"/>
</dbReference>
<name>A0AAW1GGE9_SAPOF</name>
<feature type="compositionally biased region" description="Pro residues" evidence="2">
    <location>
        <begin position="121"/>
        <end position="130"/>
    </location>
</feature>
<feature type="region of interest" description="Disordered" evidence="2">
    <location>
        <begin position="23"/>
        <end position="135"/>
    </location>
</feature>
<dbReference type="PANTHER" id="PTHR10579">
    <property type="entry name" value="CALCIUM-ACTIVATED CHLORIDE CHANNEL REGULATOR"/>
    <property type="match status" value="1"/>
</dbReference>
<accession>A0AAW1GGE9</accession>
<evidence type="ECO:0000256" key="1">
    <source>
        <dbReference type="PROSITE-ProRule" id="PRU00175"/>
    </source>
</evidence>
<dbReference type="InterPro" id="IPR001841">
    <property type="entry name" value="Znf_RING"/>
</dbReference>
<evidence type="ECO:0000259" key="4">
    <source>
        <dbReference type="PROSITE" id="PS50234"/>
    </source>
</evidence>
<dbReference type="Proteomes" id="UP001443914">
    <property type="component" value="Unassembled WGS sequence"/>
</dbReference>
<dbReference type="InterPro" id="IPR036465">
    <property type="entry name" value="vWFA_dom_sf"/>
</dbReference>
<dbReference type="PANTHER" id="PTHR10579:SF158">
    <property type="entry name" value="RETROELEMENT POL POLYPROTEIN-LIKE"/>
    <property type="match status" value="1"/>
</dbReference>
<gene>
    <name evidence="5" type="ORF">RND81_14G015400</name>
</gene>
<keyword evidence="1" id="KW-0863">Zinc-finger</keyword>
<evidence type="ECO:0000259" key="3">
    <source>
        <dbReference type="PROSITE" id="PS50089"/>
    </source>
</evidence>
<sequence length="712" mass="77795">MAGNKAWQKAKQALGCLQIQTLDDSDDDNETIVSFDDRPGGSTRVLDEGASPVRSPPRSSSRVLDEGGSSSKAPVHSPPRSRSRVLDEGASSSKAPVVPVRSRSRALDEGASSSKAVVPRPSSPTSPPTPRRGGLFRFITSSSSNYASSSSSKPKTCEICSSAMIPGQGATFNAECSHTFHFSCITSNKFGNRICPVCRATWKEIPFQIRSPGPRENRRQNFVPWNRNEPWAASLQQQHTPQPTRFMEPDIYDDDEAIQQQITGAEQAADSTLEITTCPEVSAISKSSTFDDFTILVHLKARTPNPRVPVDVVVVVDVSGSMTDTKFSVLKRDVKFLIQHLTPCDRLSIIAFSSTALRLFPLRLMNDATKTEAIKAVDSVSTNGGTNIGEGLRKAVKVMIDRKLKNPVGSIIVFTDGQETYTDTGTEGYELLIPSSIPVHTFLIGEHPQASPMHLISENSGGRITYVDSVNQDALALCIRGLLSVFTQQLTVYVESSLQLRSVEAGNHRVRMTDDEKEGLINAGFLYAEEDRDFLFTMNIPVTSDDETLVLKVNCTYRDPVTQNRVTSDEVKVKIDRPETMGSAPRAVAVEVDRQRNRVRAAVAMSEAESAAERGELARAVEILKSCHDTISASASVEVGDDVSVGLKSELGKMLERMMSRQVYQASTRAYILSGLSPYTWRWATTRREASTSTDVSQADQTAVVLGNVLPR</sequence>
<keyword evidence="6" id="KW-1185">Reference proteome</keyword>
<comment type="caution">
    <text evidence="5">The sequence shown here is derived from an EMBL/GenBank/DDBJ whole genome shotgun (WGS) entry which is preliminary data.</text>
</comment>
<reference evidence="5" key="1">
    <citation type="submission" date="2024-03" db="EMBL/GenBank/DDBJ databases">
        <title>WGS assembly of Saponaria officinalis var. Norfolk2.</title>
        <authorList>
            <person name="Jenkins J."/>
            <person name="Shu S."/>
            <person name="Grimwood J."/>
            <person name="Barry K."/>
            <person name="Goodstein D."/>
            <person name="Schmutz J."/>
            <person name="Leebens-Mack J."/>
            <person name="Osbourn A."/>
        </authorList>
    </citation>
    <scope>NUCLEOTIDE SEQUENCE [LARGE SCALE GENOMIC DNA]</scope>
    <source>
        <strain evidence="5">JIC</strain>
    </source>
</reference>
<dbReference type="Pfam" id="PF14624">
    <property type="entry name" value="Vwaint"/>
    <property type="match status" value="1"/>
</dbReference>
<dbReference type="AlphaFoldDB" id="A0AAW1GGE9"/>
<dbReference type="Pfam" id="PF00092">
    <property type="entry name" value="VWA"/>
    <property type="match status" value="1"/>
</dbReference>
<feature type="compositionally biased region" description="Low complexity" evidence="2">
    <location>
        <begin position="51"/>
        <end position="62"/>
    </location>
</feature>
<evidence type="ECO:0000256" key="2">
    <source>
        <dbReference type="SAM" id="MobiDB-lite"/>
    </source>
</evidence>
<dbReference type="EMBL" id="JBDFQZ010000014">
    <property type="protein sequence ID" value="KAK9664038.1"/>
    <property type="molecule type" value="Genomic_DNA"/>
</dbReference>
<dbReference type="SMART" id="SM00184">
    <property type="entry name" value="RING"/>
    <property type="match status" value="1"/>
</dbReference>
<dbReference type="Pfam" id="PF17123">
    <property type="entry name" value="zf-RING_11"/>
    <property type="match status" value="1"/>
</dbReference>
<dbReference type="SUPFAM" id="SSF57850">
    <property type="entry name" value="RING/U-box"/>
    <property type="match status" value="1"/>
</dbReference>
<dbReference type="InterPro" id="IPR051266">
    <property type="entry name" value="CLCR"/>
</dbReference>
<dbReference type="InterPro" id="IPR002035">
    <property type="entry name" value="VWF_A"/>
</dbReference>
<dbReference type="SMART" id="SM00327">
    <property type="entry name" value="VWA"/>
    <property type="match status" value="1"/>
</dbReference>
<dbReference type="InterPro" id="IPR032838">
    <property type="entry name" value="Vwaint_dom"/>
</dbReference>
<dbReference type="Gene3D" id="3.40.50.410">
    <property type="entry name" value="von Willebrand factor, type A domain"/>
    <property type="match status" value="1"/>
</dbReference>
<evidence type="ECO:0000313" key="6">
    <source>
        <dbReference type="Proteomes" id="UP001443914"/>
    </source>
</evidence>
<feature type="domain" description="RING-type" evidence="3">
    <location>
        <begin position="157"/>
        <end position="199"/>
    </location>
</feature>
<keyword evidence="1" id="KW-0862">Zinc</keyword>
<proteinExistence type="predicted"/>
<dbReference type="InterPro" id="IPR013083">
    <property type="entry name" value="Znf_RING/FYVE/PHD"/>
</dbReference>
<dbReference type="PROSITE" id="PS50089">
    <property type="entry name" value="ZF_RING_2"/>
    <property type="match status" value="1"/>
</dbReference>